<evidence type="ECO:0000313" key="1">
    <source>
        <dbReference type="EMBL" id="CAI2373449.1"/>
    </source>
</evidence>
<dbReference type="EMBL" id="CAMPGE010014798">
    <property type="protein sequence ID" value="CAI2373449.1"/>
    <property type="molecule type" value="Genomic_DNA"/>
</dbReference>
<gene>
    <name evidence="1" type="ORF">ECRASSUSDP1_LOCUS14795</name>
</gene>
<accession>A0AAD1XIM3</accession>
<sequence length="204" mass="23259">MSHNYPKIKAAKKKTSTLVAQQCSEFNDKDSFLENIYTTDSKDIWVKKCHKKGKVMNQRTLYKNNQLETLIPGIANEFSSKGRGAILPSFLEISSNTTLEELIEKKPKCQKEEGIVKPKKRVIKKDFKKNLLMESRKSAFKSYKKNTLADLPNEKSLEGINHKRSSVIITSKSATEACLSQQKRPSKSRTVFLMNSNSITENMH</sequence>
<dbReference type="AlphaFoldDB" id="A0AAD1XIM3"/>
<name>A0AAD1XIM3_EUPCR</name>
<evidence type="ECO:0000313" key="2">
    <source>
        <dbReference type="Proteomes" id="UP001295684"/>
    </source>
</evidence>
<keyword evidence="2" id="KW-1185">Reference proteome</keyword>
<proteinExistence type="predicted"/>
<reference evidence="1" key="1">
    <citation type="submission" date="2023-07" db="EMBL/GenBank/DDBJ databases">
        <authorList>
            <consortium name="AG Swart"/>
            <person name="Singh M."/>
            <person name="Singh A."/>
            <person name="Seah K."/>
            <person name="Emmerich C."/>
        </authorList>
    </citation>
    <scope>NUCLEOTIDE SEQUENCE</scope>
    <source>
        <strain evidence="1">DP1</strain>
    </source>
</reference>
<dbReference type="Proteomes" id="UP001295684">
    <property type="component" value="Unassembled WGS sequence"/>
</dbReference>
<comment type="caution">
    <text evidence="1">The sequence shown here is derived from an EMBL/GenBank/DDBJ whole genome shotgun (WGS) entry which is preliminary data.</text>
</comment>
<organism evidence="1 2">
    <name type="scientific">Euplotes crassus</name>
    <dbReference type="NCBI Taxonomy" id="5936"/>
    <lineage>
        <taxon>Eukaryota</taxon>
        <taxon>Sar</taxon>
        <taxon>Alveolata</taxon>
        <taxon>Ciliophora</taxon>
        <taxon>Intramacronucleata</taxon>
        <taxon>Spirotrichea</taxon>
        <taxon>Hypotrichia</taxon>
        <taxon>Euplotida</taxon>
        <taxon>Euplotidae</taxon>
        <taxon>Moneuplotes</taxon>
    </lineage>
</organism>
<protein>
    <submittedName>
        <fullName evidence="1">Uncharacterized protein</fullName>
    </submittedName>
</protein>